<comment type="caution">
    <text evidence="2">The sequence shown here is derived from an EMBL/GenBank/DDBJ whole genome shotgun (WGS) entry which is preliminary data.</text>
</comment>
<organism evidence="2 3">
    <name type="scientific">Meloidogyne enterolobii</name>
    <name type="common">Root-knot nematode worm</name>
    <name type="synonym">Meloidogyne mayaguensis</name>
    <dbReference type="NCBI Taxonomy" id="390850"/>
    <lineage>
        <taxon>Eukaryota</taxon>
        <taxon>Metazoa</taxon>
        <taxon>Ecdysozoa</taxon>
        <taxon>Nematoda</taxon>
        <taxon>Chromadorea</taxon>
        <taxon>Rhabditida</taxon>
        <taxon>Tylenchina</taxon>
        <taxon>Tylenchomorpha</taxon>
        <taxon>Tylenchoidea</taxon>
        <taxon>Meloidogynidae</taxon>
        <taxon>Meloidogyninae</taxon>
        <taxon>Meloidogyne</taxon>
    </lineage>
</organism>
<evidence type="ECO:0000313" key="3">
    <source>
        <dbReference type="Proteomes" id="UP000580250"/>
    </source>
</evidence>
<evidence type="ECO:0000313" key="2">
    <source>
        <dbReference type="EMBL" id="CAD2184417.1"/>
    </source>
</evidence>
<dbReference type="AlphaFoldDB" id="A0A6V7WBC2"/>
<dbReference type="Proteomes" id="UP000580250">
    <property type="component" value="Unassembled WGS sequence"/>
</dbReference>
<name>A0A6V7WBC2_MELEN</name>
<gene>
    <name evidence="2" type="ORF">MENT_LOCUS36766</name>
</gene>
<keyword evidence="1" id="KW-0732">Signal</keyword>
<protein>
    <submittedName>
        <fullName evidence="2">Uncharacterized protein</fullName>
    </submittedName>
</protein>
<sequence>MYFVILKLILFYLYDYVESMQGAHHYYEPSLKRQKITDISDNKKPVLTLDEASNIIKTIYEFSEYTNFKALIDPDFIIGYYEKYYERELKKKFEGINFKTLNPKQQDLLRELSIYLFVKYNSNTLLQRI</sequence>
<feature type="chain" id="PRO_5027817072" evidence="1">
    <location>
        <begin position="20"/>
        <end position="129"/>
    </location>
</feature>
<feature type="signal peptide" evidence="1">
    <location>
        <begin position="1"/>
        <end position="19"/>
    </location>
</feature>
<dbReference type="EMBL" id="CAJEWN010000501">
    <property type="protein sequence ID" value="CAD2184417.1"/>
    <property type="molecule type" value="Genomic_DNA"/>
</dbReference>
<accession>A0A6V7WBC2</accession>
<proteinExistence type="predicted"/>
<reference evidence="2 3" key="1">
    <citation type="submission" date="2020-08" db="EMBL/GenBank/DDBJ databases">
        <authorList>
            <person name="Koutsovoulos G."/>
            <person name="Danchin GJ E."/>
        </authorList>
    </citation>
    <scope>NUCLEOTIDE SEQUENCE [LARGE SCALE GENOMIC DNA]</scope>
</reference>
<evidence type="ECO:0000256" key="1">
    <source>
        <dbReference type="SAM" id="SignalP"/>
    </source>
</evidence>